<evidence type="ECO:0000256" key="1">
    <source>
        <dbReference type="SAM" id="Coils"/>
    </source>
</evidence>
<protein>
    <submittedName>
        <fullName evidence="4">Chain length determinant protein EpsF</fullName>
    </submittedName>
</protein>
<dbReference type="InterPro" id="IPR032807">
    <property type="entry name" value="GNVR"/>
</dbReference>
<keyword evidence="2" id="KW-0472">Membrane</keyword>
<evidence type="ECO:0000259" key="3">
    <source>
        <dbReference type="Pfam" id="PF13807"/>
    </source>
</evidence>
<dbReference type="PANTHER" id="PTHR32309:SF13">
    <property type="entry name" value="FERRIC ENTEROBACTIN TRANSPORT PROTEIN FEPE"/>
    <property type="match status" value="1"/>
</dbReference>
<keyword evidence="2" id="KW-0812">Transmembrane</keyword>
<reference evidence="4 5" key="1">
    <citation type="submission" date="2020-07" db="EMBL/GenBank/DDBJ databases">
        <title>Novel species isolated from subtropical streams in China.</title>
        <authorList>
            <person name="Lu H."/>
        </authorList>
    </citation>
    <scope>NUCLEOTIDE SEQUENCE [LARGE SCALE GENOMIC DNA]</scope>
    <source>
        <strain evidence="4 5">FT3S</strain>
    </source>
</reference>
<sequence>MNVHQFFLILLARKRILLATLLLTVGTTLVVSLLLPKTYKGSASVLMNYKGIDPVTGMAMPSALLPGYMATQIDIISSKNVALRVVDHLKLADSPAVQAQFQEATDGAGNVRDWLADLLLLKLEVVPARESSVVDITFKGADPQFVAAVANAFAEEYQRASVQLKVDPMKKASTYFQEQTKSLRDAVEVAQSRLSKYQQEHGIVSVDNRLDVESQRLNDLSAQLVAAQGQLMEANSRQRMAGGAAGAESPDVASNPLVQNLKLSLAQAESKMAEVAQRLGKNHPQYVSAKAEVERMRAELQDSLHVTSRSVGNNAGILQQREAAIRNALAEQKAKVLELNRTRDEMNVLQKDVESAQHAFDATSQRLSQTNIEGQSEQSEISLLNPAVPPIKPAGPKVVLNTVVALFLGTLLGGGLALLAEMLDRRVRSESDLADVLGVPVLANIAWTEAVPASGHRLKKLFPRTLRLN</sequence>
<evidence type="ECO:0000313" key="5">
    <source>
        <dbReference type="Proteomes" id="UP000566711"/>
    </source>
</evidence>
<dbReference type="InterPro" id="IPR050445">
    <property type="entry name" value="Bact_polysacc_biosynth/exp"/>
</dbReference>
<dbReference type="EMBL" id="JACEZS010000019">
    <property type="protein sequence ID" value="MBA5607583.1"/>
    <property type="molecule type" value="Genomic_DNA"/>
</dbReference>
<dbReference type="InterPro" id="IPR017468">
    <property type="entry name" value="Chain_len_reg_EpsF"/>
</dbReference>
<gene>
    <name evidence="4" type="primary">epsF</name>
    <name evidence="4" type="ORF">H3H36_19690</name>
</gene>
<dbReference type="NCBIfam" id="TIGR03017">
    <property type="entry name" value="EpsF"/>
    <property type="match status" value="1"/>
</dbReference>
<feature type="transmembrane region" description="Helical" evidence="2">
    <location>
        <begin position="398"/>
        <end position="420"/>
    </location>
</feature>
<comment type="caution">
    <text evidence="4">The sequence shown here is derived from an EMBL/GenBank/DDBJ whole genome shotgun (WGS) entry which is preliminary data.</text>
</comment>
<dbReference type="Proteomes" id="UP000566711">
    <property type="component" value="Unassembled WGS sequence"/>
</dbReference>
<dbReference type="AlphaFoldDB" id="A0A7W2EKI1"/>
<feature type="domain" description="Tyrosine-protein kinase G-rich" evidence="3">
    <location>
        <begin position="348"/>
        <end position="420"/>
    </location>
</feature>
<dbReference type="RefSeq" id="WP_182219787.1">
    <property type="nucleotide sequence ID" value="NZ_JACEZS010000019.1"/>
</dbReference>
<dbReference type="GO" id="GO:0005886">
    <property type="term" value="C:plasma membrane"/>
    <property type="evidence" value="ECO:0007669"/>
    <property type="project" value="TreeGrafter"/>
</dbReference>
<keyword evidence="1" id="KW-0175">Coiled coil</keyword>
<dbReference type="PANTHER" id="PTHR32309">
    <property type="entry name" value="TYROSINE-PROTEIN KINASE"/>
    <property type="match status" value="1"/>
</dbReference>
<name>A0A7W2EKI1_9BURK</name>
<dbReference type="GO" id="GO:0004713">
    <property type="term" value="F:protein tyrosine kinase activity"/>
    <property type="evidence" value="ECO:0007669"/>
    <property type="project" value="TreeGrafter"/>
</dbReference>
<accession>A0A7W2EKI1</accession>
<proteinExistence type="predicted"/>
<evidence type="ECO:0000256" key="2">
    <source>
        <dbReference type="SAM" id="Phobius"/>
    </source>
</evidence>
<evidence type="ECO:0000313" key="4">
    <source>
        <dbReference type="EMBL" id="MBA5607583.1"/>
    </source>
</evidence>
<keyword evidence="5" id="KW-1185">Reference proteome</keyword>
<dbReference type="Pfam" id="PF13807">
    <property type="entry name" value="GNVR"/>
    <property type="match status" value="1"/>
</dbReference>
<keyword evidence="2" id="KW-1133">Transmembrane helix</keyword>
<feature type="coiled-coil region" evidence="1">
    <location>
        <begin position="180"/>
        <end position="278"/>
    </location>
</feature>
<organism evidence="4 5">
    <name type="scientific">Rugamonas fusca</name>
    <dbReference type="NCBI Taxonomy" id="2758568"/>
    <lineage>
        <taxon>Bacteria</taxon>
        <taxon>Pseudomonadati</taxon>
        <taxon>Pseudomonadota</taxon>
        <taxon>Betaproteobacteria</taxon>
        <taxon>Burkholderiales</taxon>
        <taxon>Oxalobacteraceae</taxon>
        <taxon>Telluria group</taxon>
        <taxon>Rugamonas</taxon>
    </lineage>
</organism>